<dbReference type="Proteomes" id="UP000030706">
    <property type="component" value="Unassembled WGS sequence"/>
</dbReference>
<feature type="compositionally biased region" description="Polar residues" evidence="2">
    <location>
        <begin position="78"/>
        <end position="90"/>
    </location>
</feature>
<organism evidence="4 5">
    <name type="scientific">Aureobasidium pullulans EXF-150</name>
    <dbReference type="NCBI Taxonomy" id="1043002"/>
    <lineage>
        <taxon>Eukaryota</taxon>
        <taxon>Fungi</taxon>
        <taxon>Dikarya</taxon>
        <taxon>Ascomycota</taxon>
        <taxon>Pezizomycotina</taxon>
        <taxon>Dothideomycetes</taxon>
        <taxon>Dothideomycetidae</taxon>
        <taxon>Dothideales</taxon>
        <taxon>Saccotheciaceae</taxon>
        <taxon>Aureobasidium</taxon>
    </lineage>
</organism>
<dbReference type="OrthoDB" id="2283488at2759"/>
<evidence type="ECO:0000259" key="3">
    <source>
        <dbReference type="SMART" id="SM00906"/>
    </source>
</evidence>
<dbReference type="STRING" id="1043002.A0A074X350"/>
<evidence type="ECO:0000256" key="1">
    <source>
        <dbReference type="ARBA" id="ARBA00023242"/>
    </source>
</evidence>
<feature type="region of interest" description="Disordered" evidence="2">
    <location>
        <begin position="1"/>
        <end position="61"/>
    </location>
</feature>
<dbReference type="GO" id="GO:0003677">
    <property type="term" value="F:DNA binding"/>
    <property type="evidence" value="ECO:0007669"/>
    <property type="project" value="InterPro"/>
</dbReference>
<dbReference type="AlphaFoldDB" id="A0A074X350"/>
<dbReference type="PANTHER" id="PTHR31668:SF30">
    <property type="entry name" value="ZN(II)2CYS6 TRANSCRIPTION FACTOR (EUROFUNG)"/>
    <property type="match status" value="1"/>
</dbReference>
<dbReference type="PANTHER" id="PTHR31668">
    <property type="entry name" value="GLUCOSE TRANSPORT TRANSCRIPTION REGULATOR RGT1-RELATED-RELATED"/>
    <property type="match status" value="1"/>
</dbReference>
<dbReference type="GO" id="GO:0006351">
    <property type="term" value="P:DNA-templated transcription"/>
    <property type="evidence" value="ECO:0007669"/>
    <property type="project" value="InterPro"/>
</dbReference>
<evidence type="ECO:0000256" key="2">
    <source>
        <dbReference type="SAM" id="MobiDB-lite"/>
    </source>
</evidence>
<dbReference type="InterPro" id="IPR007219">
    <property type="entry name" value="XnlR_reg_dom"/>
</dbReference>
<feature type="domain" description="Xylanolytic transcriptional activator regulatory" evidence="3">
    <location>
        <begin position="287"/>
        <end position="364"/>
    </location>
</feature>
<dbReference type="GO" id="GO:0008270">
    <property type="term" value="F:zinc ion binding"/>
    <property type="evidence" value="ECO:0007669"/>
    <property type="project" value="InterPro"/>
</dbReference>
<feature type="compositionally biased region" description="Polar residues" evidence="2">
    <location>
        <begin position="38"/>
        <end position="49"/>
    </location>
</feature>
<dbReference type="SMART" id="SM00906">
    <property type="entry name" value="Fungal_trans"/>
    <property type="match status" value="1"/>
</dbReference>
<evidence type="ECO:0000313" key="5">
    <source>
        <dbReference type="Proteomes" id="UP000030706"/>
    </source>
</evidence>
<keyword evidence="1" id="KW-0539">Nucleus</keyword>
<name>A0A074X350_AURPU</name>
<reference evidence="4 5" key="1">
    <citation type="journal article" date="2014" name="BMC Genomics">
        <title>Genome sequencing of four Aureobasidium pullulans varieties: biotechnological potential, stress tolerance, and description of new species.</title>
        <authorList>
            <person name="Gostin Ar C."/>
            <person name="Ohm R.A."/>
            <person name="Kogej T."/>
            <person name="Sonjak S."/>
            <person name="Turk M."/>
            <person name="Zajc J."/>
            <person name="Zalar P."/>
            <person name="Grube M."/>
            <person name="Sun H."/>
            <person name="Han J."/>
            <person name="Sharma A."/>
            <person name="Chiniquy J."/>
            <person name="Ngan C.Y."/>
            <person name="Lipzen A."/>
            <person name="Barry K."/>
            <person name="Grigoriev I.V."/>
            <person name="Gunde-Cimerman N."/>
        </authorList>
    </citation>
    <scope>NUCLEOTIDE SEQUENCE [LARGE SCALE GENOMIC DNA]</scope>
    <source>
        <strain evidence="4 5">EXF-150</strain>
    </source>
</reference>
<dbReference type="EMBL" id="KL585002">
    <property type="protein sequence ID" value="KEQ79823.1"/>
    <property type="molecule type" value="Genomic_DNA"/>
</dbReference>
<dbReference type="HOGENOM" id="CLU_020223_2_0_1"/>
<dbReference type="InterPro" id="IPR050797">
    <property type="entry name" value="Carb_Metab_Trans_Reg"/>
</dbReference>
<protein>
    <recommendedName>
        <fullName evidence="3">Xylanolytic transcriptional activator regulatory domain-containing protein</fullName>
    </recommendedName>
</protein>
<dbReference type="Pfam" id="PF04082">
    <property type="entry name" value="Fungal_trans"/>
    <property type="match status" value="1"/>
</dbReference>
<dbReference type="GeneID" id="40741058"/>
<dbReference type="CDD" id="cd12148">
    <property type="entry name" value="fungal_TF_MHR"/>
    <property type="match status" value="1"/>
</dbReference>
<keyword evidence="5" id="KW-1185">Reference proteome</keyword>
<feature type="region of interest" description="Disordered" evidence="2">
    <location>
        <begin position="77"/>
        <end position="110"/>
    </location>
</feature>
<proteinExistence type="predicted"/>
<feature type="compositionally biased region" description="Basic residues" evidence="2">
    <location>
        <begin position="11"/>
        <end position="21"/>
    </location>
</feature>
<evidence type="ECO:0000313" key="4">
    <source>
        <dbReference type="EMBL" id="KEQ79823.1"/>
    </source>
</evidence>
<feature type="compositionally biased region" description="Low complexity" evidence="2">
    <location>
        <begin position="91"/>
        <end position="102"/>
    </location>
</feature>
<dbReference type="RefSeq" id="XP_029756010.1">
    <property type="nucleotide sequence ID" value="XM_029898752.1"/>
</dbReference>
<gene>
    <name evidence="4" type="ORF">M438DRAFT_121910</name>
</gene>
<sequence length="592" mass="65546">MSNVECVYSQPRKRGPRRTHSPRPLLPGGSPRVPGVSEHSTSPVQSQHGSLADQPDPTAAAERSLRQDLPDLHLLQSHGYTSFPDQSTEQSALPSALHASSAVTGHTPVPAPATAFDTYKRFQDRLTLELISLYQAIQGVGITEPIEVIMNRHVDAFVAHLFPLAPLVHESSVRASIILFRGLVSGLEHADSDLITQDRFSTDTRDSSMEIVRSMALLTALCAEVGWMLPPTLCPYGIALAPVFLRTSRRCLDLCRDDDLLDPDASSIITRYFHGNCMHAGGQTRLSWILLGEAIRIAQAMRLYDEAAYVGLNEIEARLRRHVFWQLYTSDKSSAFLNNNHFTMHQFIFGESMTVNEPASAGSTLLLSSSFSESTLITGFNLCQRFYYHASEVMFHMGCASKQVMHNDSHPLKDISPMQRANLINSYVRLTTVLDNAPGCLQSFARVDNTTETSPGGNFSLLNLHVQVANLLVTNFYLRMLVTQRCAEDGLQSLLGLPEDPLLMDLRRSEIARDIVRVVQDAPFEALRINGEPLNEKIRLVGATLLEIASRATNRQLKERVKADLTILLDILSRLDSKACEALIQSATTQCS</sequence>
<accession>A0A074X350</accession>